<feature type="compositionally biased region" description="Basic and acidic residues" evidence="1">
    <location>
        <begin position="231"/>
        <end position="246"/>
    </location>
</feature>
<dbReference type="EMBL" id="BJTG01000011">
    <property type="protein sequence ID" value="GEJ59169.1"/>
    <property type="molecule type" value="Genomic_DNA"/>
</dbReference>
<evidence type="ECO:0000313" key="3">
    <source>
        <dbReference type="EMBL" id="GEJ59169.1"/>
    </source>
</evidence>
<dbReference type="GO" id="GO:0005525">
    <property type="term" value="F:GTP binding"/>
    <property type="evidence" value="ECO:0007669"/>
    <property type="project" value="InterPro"/>
</dbReference>
<feature type="compositionally biased region" description="Low complexity" evidence="1">
    <location>
        <begin position="261"/>
        <end position="275"/>
    </location>
</feature>
<dbReference type="PANTHER" id="PTHR40072">
    <property type="entry name" value="MOLYBDOPTERIN-GUANINE DINUCLEOTIDE BIOSYNTHESIS ADAPTER PROTEIN-RELATED"/>
    <property type="match status" value="1"/>
</dbReference>
<dbReference type="AlphaFoldDB" id="A0A7I9VSV8"/>
<feature type="region of interest" description="Disordered" evidence="1">
    <location>
        <begin position="168"/>
        <end position="287"/>
    </location>
</feature>
<dbReference type="Proteomes" id="UP000503640">
    <property type="component" value="Unassembled WGS sequence"/>
</dbReference>
<dbReference type="CDD" id="cd03116">
    <property type="entry name" value="MobB"/>
    <property type="match status" value="1"/>
</dbReference>
<gene>
    <name evidence="3" type="ORF">AMYX_39100</name>
</gene>
<dbReference type="InterPro" id="IPR019626">
    <property type="entry name" value="Stress-induced_KGG_rpt"/>
</dbReference>
<dbReference type="InterPro" id="IPR004435">
    <property type="entry name" value="MobB_dom"/>
</dbReference>
<dbReference type="SUPFAM" id="SSF52540">
    <property type="entry name" value="P-loop containing nucleoside triphosphate hydrolases"/>
    <property type="match status" value="1"/>
</dbReference>
<evidence type="ECO:0000256" key="1">
    <source>
        <dbReference type="SAM" id="MobiDB-lite"/>
    </source>
</evidence>
<dbReference type="Pfam" id="PF10685">
    <property type="entry name" value="KGG"/>
    <property type="match status" value="1"/>
</dbReference>
<evidence type="ECO:0000313" key="4">
    <source>
        <dbReference type="Proteomes" id="UP000503640"/>
    </source>
</evidence>
<evidence type="ECO:0000259" key="2">
    <source>
        <dbReference type="Pfam" id="PF03205"/>
    </source>
</evidence>
<protein>
    <recommendedName>
        <fullName evidence="2">Molybdopterin-guanine dinucleotide biosynthesis protein B (MobB) domain-containing protein</fullName>
    </recommendedName>
</protein>
<dbReference type="InterPro" id="IPR052539">
    <property type="entry name" value="MGD_biosynthesis_adapter"/>
</dbReference>
<dbReference type="InterPro" id="IPR027417">
    <property type="entry name" value="P-loop_NTPase"/>
</dbReference>
<sequence length="287" mass="30777">MKRPPVLAFSGASGSGKTTLLVKLIPALRARGLAVAALKHSGHEHPFDRPGKDSARLRGAGALAVALSGPREVAYFGPPRRALAELVALLPPCDLVLAEGFKRERVPRVEVHREAIDRAFLCARDRGVLAVVSDVEPPRPLPWFAAREVEALAEWVARWAKGGERALALPRKRAQRSTRSSDEVRENGMARTTTKKTGARRGRAGARASGPKRRRATSRARASGGGATVREAGRKGGRRTLERRGPEFYSRIGRKGGKSSGGSRRAAAAARAGRSASRKGGRSSRTR</sequence>
<feature type="compositionally biased region" description="Basic and acidic residues" evidence="1">
    <location>
        <begin position="179"/>
        <end position="188"/>
    </location>
</feature>
<organism evidence="3 4">
    <name type="scientific">Anaeromyxobacter diazotrophicus</name>
    <dbReference type="NCBI Taxonomy" id="2590199"/>
    <lineage>
        <taxon>Bacteria</taxon>
        <taxon>Pseudomonadati</taxon>
        <taxon>Myxococcota</taxon>
        <taxon>Myxococcia</taxon>
        <taxon>Myxococcales</taxon>
        <taxon>Cystobacterineae</taxon>
        <taxon>Anaeromyxobacteraceae</taxon>
        <taxon>Anaeromyxobacter</taxon>
    </lineage>
</organism>
<feature type="domain" description="Molybdopterin-guanine dinucleotide biosynthesis protein B (MobB)" evidence="2">
    <location>
        <begin position="6"/>
        <end position="134"/>
    </location>
</feature>
<name>A0A7I9VSV8_9BACT</name>
<comment type="caution">
    <text evidence="3">The sequence shown here is derived from an EMBL/GenBank/DDBJ whole genome shotgun (WGS) entry which is preliminary data.</text>
</comment>
<feature type="compositionally biased region" description="Basic residues" evidence="1">
    <location>
        <begin position="276"/>
        <end position="287"/>
    </location>
</feature>
<keyword evidence="4" id="KW-1185">Reference proteome</keyword>
<dbReference type="Gene3D" id="3.40.50.300">
    <property type="entry name" value="P-loop containing nucleotide triphosphate hydrolases"/>
    <property type="match status" value="1"/>
</dbReference>
<dbReference type="Pfam" id="PF03205">
    <property type="entry name" value="MobB"/>
    <property type="match status" value="1"/>
</dbReference>
<dbReference type="RefSeq" id="WP_235969715.1">
    <property type="nucleotide sequence ID" value="NZ_BJTG01000011.1"/>
</dbReference>
<accession>A0A7I9VSV8</accession>
<dbReference type="GO" id="GO:0006777">
    <property type="term" value="P:Mo-molybdopterin cofactor biosynthetic process"/>
    <property type="evidence" value="ECO:0007669"/>
    <property type="project" value="InterPro"/>
</dbReference>
<dbReference type="NCBIfam" id="TIGR00176">
    <property type="entry name" value="mobB"/>
    <property type="match status" value="1"/>
</dbReference>
<proteinExistence type="predicted"/>
<feature type="compositionally biased region" description="Basic residues" evidence="1">
    <location>
        <begin position="193"/>
        <end position="218"/>
    </location>
</feature>
<reference evidence="4" key="1">
    <citation type="journal article" date="2020" name="Appl. Environ. Microbiol.">
        <title>Diazotrophic Anaeromyxobacter Isolates from Soils.</title>
        <authorList>
            <person name="Masuda Y."/>
            <person name="Yamanaka H."/>
            <person name="Xu Z.X."/>
            <person name="Shiratori Y."/>
            <person name="Aono T."/>
            <person name="Amachi S."/>
            <person name="Senoo K."/>
            <person name="Itoh H."/>
        </authorList>
    </citation>
    <scope>NUCLEOTIDE SEQUENCE [LARGE SCALE GENOMIC DNA]</scope>
    <source>
        <strain evidence="4">R267</strain>
    </source>
</reference>
<dbReference type="PANTHER" id="PTHR40072:SF1">
    <property type="entry name" value="MOLYBDOPTERIN-GUANINE DINUCLEOTIDE BIOSYNTHESIS ADAPTER PROTEIN"/>
    <property type="match status" value="1"/>
</dbReference>